<keyword evidence="3 5" id="KW-0560">Oxidoreductase</keyword>
<keyword evidence="8" id="KW-1185">Reference proteome</keyword>
<dbReference type="AlphaFoldDB" id="A0A1T4YXS6"/>
<evidence type="ECO:0000313" key="7">
    <source>
        <dbReference type="EMBL" id="SKB06453.1"/>
    </source>
</evidence>
<keyword evidence="2 5" id="KW-0575">Peroxidase</keyword>
<evidence type="ECO:0000256" key="1">
    <source>
        <dbReference type="ARBA" id="ARBA00006926"/>
    </source>
</evidence>
<dbReference type="InterPro" id="IPR036249">
    <property type="entry name" value="Thioredoxin-like_sf"/>
</dbReference>
<feature type="domain" description="Thioredoxin" evidence="6">
    <location>
        <begin position="35"/>
        <end position="192"/>
    </location>
</feature>
<dbReference type="Pfam" id="PF00255">
    <property type="entry name" value="GSHPx"/>
    <property type="match status" value="1"/>
</dbReference>
<evidence type="ECO:0000256" key="5">
    <source>
        <dbReference type="RuleBase" id="RU000499"/>
    </source>
</evidence>
<evidence type="ECO:0000256" key="3">
    <source>
        <dbReference type="ARBA" id="ARBA00023002"/>
    </source>
</evidence>
<evidence type="ECO:0000259" key="6">
    <source>
        <dbReference type="PROSITE" id="PS51352"/>
    </source>
</evidence>
<dbReference type="InterPro" id="IPR013766">
    <property type="entry name" value="Thioredoxin_domain"/>
</dbReference>
<dbReference type="PIRSF" id="PIRSF000303">
    <property type="entry name" value="Glutathion_perox"/>
    <property type="match status" value="1"/>
</dbReference>
<dbReference type="GO" id="GO:0034599">
    <property type="term" value="P:cellular response to oxidative stress"/>
    <property type="evidence" value="ECO:0007669"/>
    <property type="project" value="TreeGrafter"/>
</dbReference>
<proteinExistence type="inferred from homology"/>
<dbReference type="GO" id="GO:0004601">
    <property type="term" value="F:peroxidase activity"/>
    <property type="evidence" value="ECO:0007669"/>
    <property type="project" value="UniProtKB-KW"/>
</dbReference>
<evidence type="ECO:0000256" key="4">
    <source>
        <dbReference type="PIRSR" id="PIRSR000303-1"/>
    </source>
</evidence>
<feature type="active site" evidence="4">
    <location>
        <position position="73"/>
    </location>
</feature>
<comment type="similarity">
    <text evidence="1 5">Belongs to the glutathione peroxidase family.</text>
</comment>
<sequence>MDGVGDEGNFRVESFSVVPTAMKTLITLFSVITFAVSAAELTDIPLKTIDGSDTSLKAYEGKVLLIVNVASECGYTGQYAGLQALHEKYEKQGFSVLGFPCNDFGGQEPGSEAEIKNFCSTRFRVTFPMFAKVSITGESKHPLFAELTKTGEVQWNFEKFLIGKKGEMLARFGSDAEPEGGEIEEAVKAALVK</sequence>
<dbReference type="PRINTS" id="PR01011">
    <property type="entry name" value="GLUTPROXDASE"/>
</dbReference>
<gene>
    <name evidence="7" type="ORF">SAMN02745166_04485</name>
</gene>
<evidence type="ECO:0000313" key="8">
    <source>
        <dbReference type="Proteomes" id="UP000190774"/>
    </source>
</evidence>
<protein>
    <recommendedName>
        <fullName evidence="5">Glutathione peroxidase</fullName>
    </recommendedName>
</protein>
<dbReference type="FunFam" id="3.40.30.10:FF:000010">
    <property type="entry name" value="Glutathione peroxidase"/>
    <property type="match status" value="1"/>
</dbReference>
<dbReference type="CDD" id="cd00340">
    <property type="entry name" value="GSH_Peroxidase"/>
    <property type="match status" value="1"/>
</dbReference>
<dbReference type="PANTHER" id="PTHR11592">
    <property type="entry name" value="GLUTATHIONE PEROXIDASE"/>
    <property type="match status" value="1"/>
</dbReference>
<accession>A0A1T4YXS6</accession>
<dbReference type="EMBL" id="FUYE01000020">
    <property type="protein sequence ID" value="SKB06453.1"/>
    <property type="molecule type" value="Genomic_DNA"/>
</dbReference>
<dbReference type="PROSITE" id="PS51355">
    <property type="entry name" value="GLUTATHIONE_PEROXID_3"/>
    <property type="match status" value="1"/>
</dbReference>
<reference evidence="8" key="1">
    <citation type="submission" date="2017-02" db="EMBL/GenBank/DDBJ databases">
        <authorList>
            <person name="Varghese N."/>
            <person name="Submissions S."/>
        </authorList>
    </citation>
    <scope>NUCLEOTIDE SEQUENCE [LARGE SCALE GENOMIC DNA]</scope>
    <source>
        <strain evidence="8">ATCC 700200</strain>
    </source>
</reference>
<organism evidence="7 8">
    <name type="scientific">Prosthecobacter debontii</name>
    <dbReference type="NCBI Taxonomy" id="48467"/>
    <lineage>
        <taxon>Bacteria</taxon>
        <taxon>Pseudomonadati</taxon>
        <taxon>Verrucomicrobiota</taxon>
        <taxon>Verrucomicrobiia</taxon>
        <taxon>Verrucomicrobiales</taxon>
        <taxon>Verrucomicrobiaceae</taxon>
        <taxon>Prosthecobacter</taxon>
    </lineage>
</organism>
<dbReference type="PROSITE" id="PS51352">
    <property type="entry name" value="THIOREDOXIN_2"/>
    <property type="match status" value="1"/>
</dbReference>
<dbReference type="Proteomes" id="UP000190774">
    <property type="component" value="Unassembled WGS sequence"/>
</dbReference>
<evidence type="ECO:0000256" key="2">
    <source>
        <dbReference type="ARBA" id="ARBA00022559"/>
    </source>
</evidence>
<dbReference type="SUPFAM" id="SSF52833">
    <property type="entry name" value="Thioredoxin-like"/>
    <property type="match status" value="1"/>
</dbReference>
<name>A0A1T4YXS6_9BACT</name>
<dbReference type="PANTHER" id="PTHR11592:SF78">
    <property type="entry name" value="GLUTATHIONE PEROXIDASE"/>
    <property type="match status" value="1"/>
</dbReference>
<dbReference type="InterPro" id="IPR029759">
    <property type="entry name" value="GPX_AS"/>
</dbReference>
<dbReference type="Gene3D" id="3.40.30.10">
    <property type="entry name" value="Glutaredoxin"/>
    <property type="match status" value="1"/>
</dbReference>
<dbReference type="PROSITE" id="PS00460">
    <property type="entry name" value="GLUTATHIONE_PEROXID_1"/>
    <property type="match status" value="1"/>
</dbReference>
<dbReference type="InterPro" id="IPR000889">
    <property type="entry name" value="Glutathione_peroxidase"/>
</dbReference>
<dbReference type="STRING" id="48467.SAMN02745166_04485"/>